<reference evidence="2 3" key="1">
    <citation type="submission" date="2017-07" db="EMBL/GenBank/DDBJ databases">
        <title>First draft Genome Sequence of Nocardia cerradoensis isolated from human infection.</title>
        <authorList>
            <person name="Carrasco G."/>
        </authorList>
    </citation>
    <scope>NUCLEOTIDE SEQUENCE [LARGE SCALE GENOMIC DNA]</scope>
    <source>
        <strain evidence="2 3">CNM20130759</strain>
    </source>
</reference>
<comment type="caution">
    <text evidence="2">The sequence shown here is derived from an EMBL/GenBank/DDBJ whole genome shotgun (WGS) entry which is preliminary data.</text>
</comment>
<dbReference type="Gene3D" id="3.10.180.10">
    <property type="entry name" value="2,3-Dihydroxybiphenyl 1,2-Dioxygenase, domain 1"/>
    <property type="match status" value="1"/>
</dbReference>
<name>A0A231HBL0_9NOCA</name>
<sequence>MRGVRILETYARLFVADMDAALPIYERLVGAPADLRFHFEEAEIAAVGSFLVVAGPDAAIDGYRGTVGPVIVDDLGGLAEFLDEIGGSILGEPVTSATGEVVYARHPDGTRVEYVQWTDEVRVHVLGS</sequence>
<evidence type="ECO:0000313" key="2">
    <source>
        <dbReference type="EMBL" id="OXR46202.1"/>
    </source>
</evidence>
<dbReference type="PROSITE" id="PS51819">
    <property type="entry name" value="VOC"/>
    <property type="match status" value="1"/>
</dbReference>
<dbReference type="SUPFAM" id="SSF54593">
    <property type="entry name" value="Glyoxalase/Bleomycin resistance protein/Dihydroxybiphenyl dioxygenase"/>
    <property type="match status" value="1"/>
</dbReference>
<protein>
    <recommendedName>
        <fullName evidence="1">VOC domain-containing protein</fullName>
    </recommendedName>
</protein>
<keyword evidence="3" id="KW-1185">Reference proteome</keyword>
<feature type="domain" description="VOC" evidence="1">
    <location>
        <begin position="6"/>
        <end position="117"/>
    </location>
</feature>
<gene>
    <name evidence="2" type="ORF">B7C42_01167</name>
</gene>
<dbReference type="EMBL" id="NGAF01000002">
    <property type="protein sequence ID" value="OXR46202.1"/>
    <property type="molecule type" value="Genomic_DNA"/>
</dbReference>
<proteinExistence type="predicted"/>
<dbReference type="Proteomes" id="UP000215506">
    <property type="component" value="Unassembled WGS sequence"/>
</dbReference>
<dbReference type="AlphaFoldDB" id="A0A231HBL0"/>
<dbReference type="InterPro" id="IPR029068">
    <property type="entry name" value="Glyas_Bleomycin-R_OHBP_Dase"/>
</dbReference>
<accession>A0A231HBL0</accession>
<evidence type="ECO:0000259" key="1">
    <source>
        <dbReference type="PROSITE" id="PS51819"/>
    </source>
</evidence>
<organism evidence="2 3">
    <name type="scientific">Nocardia cerradoensis</name>
    <dbReference type="NCBI Taxonomy" id="85688"/>
    <lineage>
        <taxon>Bacteria</taxon>
        <taxon>Bacillati</taxon>
        <taxon>Actinomycetota</taxon>
        <taxon>Actinomycetes</taxon>
        <taxon>Mycobacteriales</taxon>
        <taxon>Nocardiaceae</taxon>
        <taxon>Nocardia</taxon>
    </lineage>
</organism>
<evidence type="ECO:0000313" key="3">
    <source>
        <dbReference type="Proteomes" id="UP000215506"/>
    </source>
</evidence>
<dbReference type="InterPro" id="IPR037523">
    <property type="entry name" value="VOC_core"/>
</dbReference>